<dbReference type="RefSeq" id="WP_204865868.1">
    <property type="nucleotide sequence ID" value="NZ_JAFBBK010000001.1"/>
</dbReference>
<dbReference type="SUPFAM" id="SSF54427">
    <property type="entry name" value="NTF2-like"/>
    <property type="match status" value="1"/>
</dbReference>
<keyword evidence="3" id="KW-1185">Reference proteome</keyword>
<sequence>MDEYASISQFISRAVYGIDHQRADIVSEAWAEDGHFTFTLDGAELRRAEGRDTIVGRLSAGWAKPVGTSRHIVTNLWVEEVDDVSAVAVYYLTLASGRAQPPTLRATGCYRDRLVRHGETWRWQERTLELDGPL</sequence>
<proteinExistence type="predicted"/>
<dbReference type="EMBL" id="JAFBBK010000001">
    <property type="protein sequence ID" value="MBM7413278.1"/>
    <property type="molecule type" value="Genomic_DNA"/>
</dbReference>
<dbReference type="Pfam" id="PF13577">
    <property type="entry name" value="SnoaL_4"/>
    <property type="match status" value="1"/>
</dbReference>
<protein>
    <recommendedName>
        <fullName evidence="1">SnoaL-like domain-containing protein</fullName>
    </recommendedName>
</protein>
<dbReference type="Proteomes" id="UP000703038">
    <property type="component" value="Unassembled WGS sequence"/>
</dbReference>
<evidence type="ECO:0000313" key="3">
    <source>
        <dbReference type="Proteomes" id="UP000703038"/>
    </source>
</evidence>
<organism evidence="2 3">
    <name type="scientific">Rhodococcoides corynebacterioides</name>
    <dbReference type="NCBI Taxonomy" id="53972"/>
    <lineage>
        <taxon>Bacteria</taxon>
        <taxon>Bacillati</taxon>
        <taxon>Actinomycetota</taxon>
        <taxon>Actinomycetes</taxon>
        <taxon>Mycobacteriales</taxon>
        <taxon>Nocardiaceae</taxon>
        <taxon>Rhodococcoides</taxon>
    </lineage>
</organism>
<comment type="caution">
    <text evidence="2">The sequence shown here is derived from an EMBL/GenBank/DDBJ whole genome shotgun (WGS) entry which is preliminary data.</text>
</comment>
<reference evidence="2 3" key="1">
    <citation type="submission" date="2021-01" db="EMBL/GenBank/DDBJ databases">
        <title>Genomics of switchgrass bacterial isolates.</title>
        <authorList>
            <person name="Shade A."/>
        </authorList>
    </citation>
    <scope>NUCLEOTIDE SEQUENCE [LARGE SCALE GENOMIC DNA]</scope>
    <source>
        <strain evidence="2 3">PvP111</strain>
    </source>
</reference>
<dbReference type="InterPro" id="IPR032710">
    <property type="entry name" value="NTF2-like_dom_sf"/>
</dbReference>
<feature type="domain" description="SnoaL-like" evidence="1">
    <location>
        <begin position="3"/>
        <end position="127"/>
    </location>
</feature>
<dbReference type="Gene3D" id="3.10.450.50">
    <property type="match status" value="1"/>
</dbReference>
<dbReference type="CDD" id="cd00531">
    <property type="entry name" value="NTF2_like"/>
    <property type="match status" value="1"/>
</dbReference>
<name>A0ABS2KN05_9NOCA</name>
<evidence type="ECO:0000259" key="1">
    <source>
        <dbReference type="Pfam" id="PF13577"/>
    </source>
</evidence>
<dbReference type="InterPro" id="IPR037401">
    <property type="entry name" value="SnoaL-like"/>
</dbReference>
<evidence type="ECO:0000313" key="2">
    <source>
        <dbReference type="EMBL" id="MBM7413278.1"/>
    </source>
</evidence>
<accession>A0ABS2KN05</accession>
<gene>
    <name evidence="2" type="ORF">JOE42_000011</name>
</gene>